<dbReference type="PROSITE" id="PS50033">
    <property type="entry name" value="UBX"/>
    <property type="match status" value="1"/>
</dbReference>
<feature type="compositionally biased region" description="Polar residues" evidence="1">
    <location>
        <begin position="241"/>
        <end position="254"/>
    </location>
</feature>
<feature type="compositionally biased region" description="Basic and acidic residues" evidence="1">
    <location>
        <begin position="373"/>
        <end position="382"/>
    </location>
</feature>
<dbReference type="SUPFAM" id="SSF54236">
    <property type="entry name" value="Ubiquitin-like"/>
    <property type="match status" value="2"/>
</dbReference>
<dbReference type="Pfam" id="PF11470">
    <property type="entry name" value="TUG-UBL1"/>
    <property type="match status" value="1"/>
</dbReference>
<dbReference type="AlphaFoldDB" id="A0A7S3ADD2"/>
<feature type="region of interest" description="Disordered" evidence="1">
    <location>
        <begin position="191"/>
        <end position="383"/>
    </location>
</feature>
<feature type="domain" description="UBX" evidence="2">
    <location>
        <begin position="441"/>
        <end position="517"/>
    </location>
</feature>
<dbReference type="GO" id="GO:0005737">
    <property type="term" value="C:cytoplasm"/>
    <property type="evidence" value="ECO:0007669"/>
    <property type="project" value="TreeGrafter"/>
</dbReference>
<dbReference type="InterPro" id="IPR001012">
    <property type="entry name" value="UBX_dom"/>
</dbReference>
<evidence type="ECO:0000259" key="2">
    <source>
        <dbReference type="PROSITE" id="PS50033"/>
    </source>
</evidence>
<reference evidence="3" key="1">
    <citation type="submission" date="2021-01" db="EMBL/GenBank/DDBJ databases">
        <authorList>
            <person name="Corre E."/>
            <person name="Pelletier E."/>
            <person name="Niang G."/>
            <person name="Scheremetjew M."/>
            <person name="Finn R."/>
            <person name="Kale V."/>
            <person name="Holt S."/>
            <person name="Cochrane G."/>
            <person name="Meng A."/>
            <person name="Brown T."/>
            <person name="Cohen L."/>
        </authorList>
    </citation>
    <scope>NUCLEOTIDE SEQUENCE</scope>
    <source>
        <strain evidence="3">CCMP 769</strain>
    </source>
</reference>
<dbReference type="InterPro" id="IPR021569">
    <property type="entry name" value="TUG-UBL1"/>
</dbReference>
<evidence type="ECO:0000256" key="1">
    <source>
        <dbReference type="SAM" id="MobiDB-lite"/>
    </source>
</evidence>
<dbReference type="SMART" id="SM00166">
    <property type="entry name" value="UBX"/>
    <property type="match status" value="1"/>
</dbReference>
<proteinExistence type="predicted"/>
<sequence>MITVELSGLGYPGKKVKVSTTPTTPLSKVRDEACAKVKLDAAGYGLVREKDALDLSLPIRLSNLPGNCTVQLVRINKNVSKKVKIALDVALGGTGGSRRFVREHKSNETLWELLVETEKELGPGALTAMRSGDGKYMKPVLTFMNRQVDGNLHETTLNSLGLSSGSVLLRLRYEKTETPIEEMLPKLEEQSAAAAGARKSQASQAATSPQTSKTAQTQASTEQNRVPSKAHPGATGAGPNLRNSGSTAERSQQKVLDWDLKAPVASDAAPSPPKVLDWDRKPPVRTDSVPSQPKVLDWDNTPGPQSSSPSTRETTGPRTSTLEWDKPGSQTASSSSQVAHPVIQWDAQPAAGGPSGASQVGTTAGRKVPSSPESERDLRVYRASESQTDISRFNIPEAFYRFQETDLRHQLADSARRHRQNDNAVLMTRAMREKENAKKRDKYKKCLVRIRLPDRTCIQGTFWPSDSISIVYKFVRSNLKEQDLDFYLYDTPPRRRMGESSEDLWSLGLVPATLLYLTFEGEPLRDQSAQALLAPQAMQRMEELPKVEIPVPEDFIKPQENGHIARTIHRDIEGTDSDGMDVDDEREARRLKTAQMGAKPVQPSDGKKVPKWFRKM</sequence>
<dbReference type="InterPro" id="IPR029071">
    <property type="entry name" value="Ubiquitin-like_domsf"/>
</dbReference>
<feature type="region of interest" description="Disordered" evidence="1">
    <location>
        <begin position="592"/>
        <end position="616"/>
    </location>
</feature>
<dbReference type="GO" id="GO:0006886">
    <property type="term" value="P:intracellular protein transport"/>
    <property type="evidence" value="ECO:0007669"/>
    <property type="project" value="TreeGrafter"/>
</dbReference>
<dbReference type="EMBL" id="HBHW01045267">
    <property type="protein sequence ID" value="CAE0067088.1"/>
    <property type="molecule type" value="Transcribed_RNA"/>
</dbReference>
<feature type="compositionally biased region" description="Low complexity" evidence="1">
    <location>
        <begin position="191"/>
        <end position="221"/>
    </location>
</feature>
<dbReference type="CDD" id="cd16118">
    <property type="entry name" value="UBX2_UBXN9"/>
    <property type="match status" value="1"/>
</dbReference>
<dbReference type="PANTHER" id="PTHR46467:SF1">
    <property type="entry name" value="TETHER CONTAINING UBX DOMAIN FOR GLUT4"/>
    <property type="match status" value="1"/>
</dbReference>
<gene>
    <name evidence="3" type="ORF">RMAR00112_LOCUS35164</name>
</gene>
<accession>A0A7S3ADD2</accession>
<feature type="compositionally biased region" description="Low complexity" evidence="1">
    <location>
        <begin position="347"/>
        <end position="361"/>
    </location>
</feature>
<dbReference type="Pfam" id="PF00789">
    <property type="entry name" value="UBX"/>
    <property type="match status" value="1"/>
</dbReference>
<feature type="compositionally biased region" description="Polar residues" evidence="1">
    <location>
        <begin position="302"/>
        <end position="338"/>
    </location>
</feature>
<protein>
    <recommendedName>
        <fullName evidence="2">UBX domain-containing protein</fullName>
    </recommendedName>
</protein>
<dbReference type="Gene3D" id="3.10.20.90">
    <property type="entry name" value="Phosphatidylinositol 3-kinase Catalytic Subunit, Chain A, domain 1"/>
    <property type="match status" value="2"/>
</dbReference>
<evidence type="ECO:0000313" key="3">
    <source>
        <dbReference type="EMBL" id="CAE0067088.1"/>
    </source>
</evidence>
<dbReference type="PANTHER" id="PTHR46467">
    <property type="entry name" value="TETHER CONTAINING UBX DOMAIN FOR GLUT4"/>
    <property type="match status" value="1"/>
</dbReference>
<dbReference type="GO" id="GO:0005634">
    <property type="term" value="C:nucleus"/>
    <property type="evidence" value="ECO:0007669"/>
    <property type="project" value="TreeGrafter"/>
</dbReference>
<organism evidence="3">
    <name type="scientific">Rhodosorus marinus</name>
    <dbReference type="NCBI Taxonomy" id="101924"/>
    <lineage>
        <taxon>Eukaryota</taxon>
        <taxon>Rhodophyta</taxon>
        <taxon>Stylonematophyceae</taxon>
        <taxon>Stylonematales</taxon>
        <taxon>Stylonemataceae</taxon>
        <taxon>Rhodosorus</taxon>
    </lineage>
</organism>
<dbReference type="GO" id="GO:0012506">
    <property type="term" value="C:vesicle membrane"/>
    <property type="evidence" value="ECO:0007669"/>
    <property type="project" value="TreeGrafter"/>
</dbReference>
<name>A0A7S3ADD2_9RHOD</name>